<dbReference type="Pfam" id="PF00528">
    <property type="entry name" value="BPD_transp_1"/>
    <property type="match status" value="1"/>
</dbReference>
<keyword evidence="9 11" id="KW-1133">Transmembrane helix</keyword>
<keyword evidence="6 11" id="KW-0812">Transmembrane</keyword>
<dbReference type="PROSITE" id="PS00211">
    <property type="entry name" value="ABC_TRANSPORTER_1"/>
    <property type="match status" value="1"/>
</dbReference>
<evidence type="ECO:0000256" key="5">
    <source>
        <dbReference type="ARBA" id="ARBA00022475"/>
    </source>
</evidence>
<evidence type="ECO:0000256" key="7">
    <source>
        <dbReference type="ARBA" id="ARBA00022741"/>
    </source>
</evidence>
<feature type="transmembrane region" description="Helical" evidence="11">
    <location>
        <begin position="193"/>
        <end position="218"/>
    </location>
</feature>
<sequence length="576" mass="61060">MSPRSRRQRRSLGLVLGLVLLGIIALIAVLAPVLFTDRADALGPRFARPSSGHWLGTDAAGHDMLLRSLVATRLTLLMTAGATAIAVALGVLLGTGVWLMRPRAREICLRMIDAMVAFPGLLLALVVAAVLGAGGPSAVIAIGLSGIPYFARLTANLAAKVSQQEYVQTARLLGVSHTRIASRHLLPNMAEPLLVLSASTFASTLTAISALSFVGIGVQSPSYDWGKLLSEALPSLLAGRPFQMAGPAVLVIVTGLAAVLIGDGLAAAANPRAGKRAGTKPPRRTSARDAERDTPVPAGEYLVDVQDLWIRSADKPLVKGISLGIRHGEIVGIVGESGSGKTLTAMALAQLLPDGLTSSAARMAVGDLDILRPVPPGLMAETVSLVYQDPGSTFNPALRMGTQLTEVLRTHKHLRARAAKRRMVEALQAVHMTRPEHRMKQHPHELSGGMRQRAMIAAALATEPRLIVADEPTTALDVTVQAEILRELKRVNSQFDTAIMFISHDIGVVRALCDRVIVMYHGEVVEETGAADLTVESVRHPYTRALLEATPEMDSPAGTLPGVAWKPEAAKENVHG</sequence>
<dbReference type="InterPro" id="IPR000515">
    <property type="entry name" value="MetI-like"/>
</dbReference>
<name>A0ABW8M3A1_9ACTN</name>
<evidence type="ECO:0000256" key="10">
    <source>
        <dbReference type="ARBA" id="ARBA00023136"/>
    </source>
</evidence>
<evidence type="ECO:0000313" key="15">
    <source>
        <dbReference type="EMBL" id="MFK4272659.1"/>
    </source>
</evidence>
<accession>A0ABW8M3A1</accession>
<dbReference type="InterPro" id="IPR003439">
    <property type="entry name" value="ABC_transporter-like_ATP-bd"/>
</dbReference>
<keyword evidence="10 11" id="KW-0472">Membrane</keyword>
<dbReference type="Gene3D" id="3.40.50.300">
    <property type="entry name" value="P-loop containing nucleotide triphosphate hydrolases"/>
    <property type="match status" value="1"/>
</dbReference>
<evidence type="ECO:0000256" key="4">
    <source>
        <dbReference type="ARBA" id="ARBA00022448"/>
    </source>
</evidence>
<keyword evidence="5" id="KW-1003">Cell membrane</keyword>
<dbReference type="Proteomes" id="UP001620295">
    <property type="component" value="Unassembled WGS sequence"/>
</dbReference>
<feature type="transmembrane region" description="Helical" evidence="11">
    <location>
        <begin position="74"/>
        <end position="99"/>
    </location>
</feature>
<dbReference type="CDD" id="cd03257">
    <property type="entry name" value="ABC_NikE_OppD_transporters"/>
    <property type="match status" value="1"/>
</dbReference>
<dbReference type="EMBL" id="JBJDQH010000029">
    <property type="protein sequence ID" value="MFK4272659.1"/>
    <property type="molecule type" value="Genomic_DNA"/>
</dbReference>
<dbReference type="InterPro" id="IPR003593">
    <property type="entry name" value="AAA+_ATPase"/>
</dbReference>
<evidence type="ECO:0000256" key="8">
    <source>
        <dbReference type="ARBA" id="ARBA00022840"/>
    </source>
</evidence>
<evidence type="ECO:0000256" key="12">
    <source>
        <dbReference type="SAM" id="MobiDB-lite"/>
    </source>
</evidence>
<keyword evidence="16" id="KW-1185">Reference proteome</keyword>
<reference evidence="15 16" key="1">
    <citation type="submission" date="2024-11" db="EMBL/GenBank/DDBJ databases">
        <title>The Natural Products Discovery Center: Release of the First 8490 Sequenced Strains for Exploring Actinobacteria Biosynthetic Diversity.</title>
        <authorList>
            <person name="Kalkreuter E."/>
            <person name="Kautsar S.A."/>
            <person name="Yang D."/>
            <person name="Bader C.D."/>
            <person name="Teijaro C.N."/>
            <person name="Fluegel L."/>
            <person name="Davis C.M."/>
            <person name="Simpson J.R."/>
            <person name="Lauterbach L."/>
            <person name="Steele A.D."/>
            <person name="Gui C."/>
            <person name="Meng S."/>
            <person name="Li G."/>
            <person name="Viehrig K."/>
            <person name="Ye F."/>
            <person name="Su P."/>
            <person name="Kiefer A.F."/>
            <person name="Nichols A."/>
            <person name="Cepeda A.J."/>
            <person name="Yan W."/>
            <person name="Fan B."/>
            <person name="Jiang Y."/>
            <person name="Adhikari A."/>
            <person name="Zheng C.-J."/>
            <person name="Schuster L."/>
            <person name="Cowan T.M."/>
            <person name="Smanski M.J."/>
            <person name="Chevrette M.G."/>
            <person name="De Carvalho L.P.S."/>
            <person name="Shen B."/>
        </authorList>
    </citation>
    <scope>NUCLEOTIDE SEQUENCE [LARGE SCALE GENOMIC DNA]</scope>
    <source>
        <strain evidence="15 16">NPDC020863</strain>
    </source>
</reference>
<dbReference type="Pfam" id="PF08352">
    <property type="entry name" value="oligo_HPY"/>
    <property type="match status" value="1"/>
</dbReference>
<organism evidence="15 16">
    <name type="scientific">Streptomyces milbemycinicus</name>
    <dbReference type="NCBI Taxonomy" id="476552"/>
    <lineage>
        <taxon>Bacteria</taxon>
        <taxon>Bacillati</taxon>
        <taxon>Actinomycetota</taxon>
        <taxon>Actinomycetes</taxon>
        <taxon>Kitasatosporales</taxon>
        <taxon>Streptomycetaceae</taxon>
        <taxon>Streptomyces</taxon>
    </lineage>
</organism>
<evidence type="ECO:0000259" key="14">
    <source>
        <dbReference type="PROSITE" id="PS50928"/>
    </source>
</evidence>
<evidence type="ECO:0000256" key="3">
    <source>
        <dbReference type="ARBA" id="ARBA00005417"/>
    </source>
</evidence>
<dbReference type="SUPFAM" id="SSF161098">
    <property type="entry name" value="MetI-like"/>
    <property type="match status" value="1"/>
</dbReference>
<evidence type="ECO:0000256" key="11">
    <source>
        <dbReference type="RuleBase" id="RU363032"/>
    </source>
</evidence>
<comment type="caution">
    <text evidence="15">The sequence shown here is derived from an EMBL/GenBank/DDBJ whole genome shotgun (WGS) entry which is preliminary data.</text>
</comment>
<comment type="similarity">
    <text evidence="3">Belongs to the ABC transporter superfamily.</text>
</comment>
<feature type="region of interest" description="Disordered" evidence="12">
    <location>
        <begin position="557"/>
        <end position="576"/>
    </location>
</feature>
<gene>
    <name evidence="15" type="ORF">ACI2L5_48455</name>
</gene>
<comment type="similarity">
    <text evidence="11">Belongs to the binding-protein-dependent transport system permease family.</text>
</comment>
<evidence type="ECO:0000259" key="13">
    <source>
        <dbReference type="PROSITE" id="PS50893"/>
    </source>
</evidence>
<dbReference type="PANTHER" id="PTHR43297">
    <property type="entry name" value="OLIGOPEPTIDE TRANSPORT ATP-BINDING PROTEIN APPD"/>
    <property type="match status" value="1"/>
</dbReference>
<dbReference type="PANTHER" id="PTHR43297:SF7">
    <property type="entry name" value="D,D-DIPEPTIDE TRANSPORT ATP-BINDING PROTEIN DDPD-RELATED"/>
    <property type="match status" value="1"/>
</dbReference>
<evidence type="ECO:0000256" key="1">
    <source>
        <dbReference type="ARBA" id="ARBA00004141"/>
    </source>
</evidence>
<evidence type="ECO:0000256" key="6">
    <source>
        <dbReference type="ARBA" id="ARBA00022692"/>
    </source>
</evidence>
<dbReference type="RefSeq" id="WP_358646598.1">
    <property type="nucleotide sequence ID" value="NZ_JBFAEV010000047.1"/>
</dbReference>
<dbReference type="PROSITE" id="PS50893">
    <property type="entry name" value="ABC_TRANSPORTER_2"/>
    <property type="match status" value="1"/>
</dbReference>
<proteinExistence type="inferred from homology"/>
<feature type="domain" description="ABC transmembrane type-1" evidence="14">
    <location>
        <begin position="72"/>
        <end position="262"/>
    </location>
</feature>
<dbReference type="InterPro" id="IPR017871">
    <property type="entry name" value="ABC_transporter-like_CS"/>
</dbReference>
<dbReference type="SMART" id="SM00382">
    <property type="entry name" value="AAA"/>
    <property type="match status" value="1"/>
</dbReference>
<evidence type="ECO:0000256" key="9">
    <source>
        <dbReference type="ARBA" id="ARBA00022989"/>
    </source>
</evidence>
<dbReference type="Gene3D" id="1.10.3720.10">
    <property type="entry name" value="MetI-like"/>
    <property type="match status" value="1"/>
</dbReference>
<dbReference type="InterPro" id="IPR050388">
    <property type="entry name" value="ABC_Ni/Peptide_Import"/>
</dbReference>
<evidence type="ECO:0000256" key="2">
    <source>
        <dbReference type="ARBA" id="ARBA00004202"/>
    </source>
</evidence>
<dbReference type="PROSITE" id="PS50928">
    <property type="entry name" value="ABC_TM1"/>
    <property type="match status" value="1"/>
</dbReference>
<feature type="domain" description="ABC transporter" evidence="13">
    <location>
        <begin position="303"/>
        <end position="546"/>
    </location>
</feature>
<feature type="transmembrane region" description="Helical" evidence="11">
    <location>
        <begin position="111"/>
        <end position="131"/>
    </location>
</feature>
<feature type="transmembrane region" description="Helical" evidence="11">
    <location>
        <begin position="244"/>
        <end position="266"/>
    </location>
</feature>
<dbReference type="SUPFAM" id="SSF52540">
    <property type="entry name" value="P-loop containing nucleoside triphosphate hydrolases"/>
    <property type="match status" value="1"/>
</dbReference>
<dbReference type="InterPro" id="IPR013563">
    <property type="entry name" value="Oligopep_ABC_C"/>
</dbReference>
<feature type="transmembrane region" description="Helical" evidence="11">
    <location>
        <begin position="12"/>
        <end position="35"/>
    </location>
</feature>
<feature type="compositionally biased region" description="Basic residues" evidence="12">
    <location>
        <begin position="273"/>
        <end position="285"/>
    </location>
</feature>
<feature type="region of interest" description="Disordered" evidence="12">
    <location>
        <begin position="271"/>
        <end position="295"/>
    </location>
</feature>
<dbReference type="CDD" id="cd06261">
    <property type="entry name" value="TM_PBP2"/>
    <property type="match status" value="1"/>
</dbReference>
<keyword evidence="7" id="KW-0547">Nucleotide-binding</keyword>
<dbReference type="InterPro" id="IPR027417">
    <property type="entry name" value="P-loop_NTPase"/>
</dbReference>
<keyword evidence="8" id="KW-0067">ATP-binding</keyword>
<dbReference type="Pfam" id="PF00005">
    <property type="entry name" value="ABC_tran"/>
    <property type="match status" value="1"/>
</dbReference>
<comment type="subcellular location">
    <subcellularLocation>
        <location evidence="11">Cell membrane</location>
        <topology evidence="11">Multi-pass membrane protein</topology>
    </subcellularLocation>
    <subcellularLocation>
        <location evidence="2">Cell membrane</location>
        <topology evidence="2">Peripheral membrane protein</topology>
    </subcellularLocation>
    <subcellularLocation>
        <location evidence="1">Membrane</location>
        <topology evidence="1">Multi-pass membrane protein</topology>
    </subcellularLocation>
</comment>
<dbReference type="InterPro" id="IPR035906">
    <property type="entry name" value="MetI-like_sf"/>
</dbReference>
<keyword evidence="4 11" id="KW-0813">Transport</keyword>
<protein>
    <submittedName>
        <fullName evidence="15">Dipeptide/oligopeptide/nickel ABC transporter permease/ATP-binding protein</fullName>
    </submittedName>
</protein>
<evidence type="ECO:0000313" key="16">
    <source>
        <dbReference type="Proteomes" id="UP001620295"/>
    </source>
</evidence>